<dbReference type="EMBL" id="LGHB01000025">
    <property type="protein sequence ID" value="KUK95829.1"/>
    <property type="molecule type" value="Genomic_DNA"/>
</dbReference>
<dbReference type="AlphaFoldDB" id="A0A117MC27"/>
<dbReference type="Proteomes" id="UP000057043">
    <property type="component" value="Unassembled WGS sequence"/>
</dbReference>
<reference evidence="3 4" key="2">
    <citation type="journal article" date="2015" name="MBio">
        <title>Genome-Resolved Metagenomic Analysis Reveals Roles for Candidate Phyla and Other Microbial Community Members in Biogeochemical Transformations in Oil Reservoirs.</title>
        <authorList>
            <person name="Hu P."/>
            <person name="Tom L."/>
            <person name="Singh A."/>
            <person name="Thomas B.C."/>
            <person name="Baker B.J."/>
            <person name="Piceno Y.M."/>
            <person name="Andersen G.L."/>
            <person name="Banfield J.F."/>
        </authorList>
    </citation>
    <scope>NUCLEOTIDE SEQUENCE [LARGE SCALE GENOMIC DNA]</scope>
    <source>
        <strain evidence="1">57_489</strain>
    </source>
</reference>
<dbReference type="Pfam" id="PF02596">
    <property type="entry name" value="DUF169"/>
    <property type="match status" value="1"/>
</dbReference>
<evidence type="ECO:0000313" key="2">
    <source>
        <dbReference type="EMBL" id="KUK95829.1"/>
    </source>
</evidence>
<dbReference type="Proteomes" id="UP000053961">
    <property type="component" value="Unassembled WGS sequence"/>
</dbReference>
<dbReference type="PANTHER" id="PTHR37954:SF3">
    <property type="entry name" value="DUF169 DOMAIN-CONTAINING PROTEIN"/>
    <property type="match status" value="1"/>
</dbReference>
<evidence type="ECO:0000313" key="3">
    <source>
        <dbReference type="Proteomes" id="UP000053961"/>
    </source>
</evidence>
<evidence type="ECO:0000313" key="4">
    <source>
        <dbReference type="Proteomes" id="UP000057043"/>
    </source>
</evidence>
<proteinExistence type="predicted"/>
<dbReference type="EMBL" id="LGFT01000020">
    <property type="protein sequence ID" value="KUK44620.1"/>
    <property type="molecule type" value="Genomic_DNA"/>
</dbReference>
<dbReference type="PATRIC" id="fig|301375.6.peg.714"/>
<reference evidence="2" key="1">
    <citation type="journal article" date="2015" name="MBio">
        <title>Genome-resolved metagenomic analysis reveals roles for candidate phyla and other microbial community members in biogeochemical transformations in oil reservoirs.</title>
        <authorList>
            <person name="Hu P."/>
            <person name="Tom L."/>
            <person name="Singh A."/>
            <person name="Thomas B.C."/>
            <person name="Baker B.J."/>
            <person name="Piceno Y.M."/>
            <person name="Andersen G.L."/>
            <person name="Banfield J.F."/>
        </authorList>
    </citation>
    <scope>NUCLEOTIDE SEQUENCE [LARGE SCALE GENOMIC DNA]</scope>
    <source>
        <strain evidence="2">56_747</strain>
    </source>
</reference>
<name>A0A117MC27_9EURY</name>
<organism evidence="2 3">
    <name type="scientific">Methanothrix harundinacea</name>
    <dbReference type="NCBI Taxonomy" id="301375"/>
    <lineage>
        <taxon>Archaea</taxon>
        <taxon>Methanobacteriati</taxon>
        <taxon>Methanobacteriota</taxon>
        <taxon>Stenosarchaea group</taxon>
        <taxon>Methanomicrobia</taxon>
        <taxon>Methanotrichales</taxon>
        <taxon>Methanotrichaceae</taxon>
        <taxon>Methanothrix</taxon>
    </lineage>
</organism>
<evidence type="ECO:0008006" key="5">
    <source>
        <dbReference type="Google" id="ProtNLM"/>
    </source>
</evidence>
<dbReference type="InterPro" id="IPR003748">
    <property type="entry name" value="DUF169"/>
</dbReference>
<protein>
    <recommendedName>
        <fullName evidence="5">DUF169 domain-containing protein</fullName>
    </recommendedName>
</protein>
<accession>A0A117MC27</accession>
<dbReference type="PANTHER" id="PTHR37954">
    <property type="entry name" value="BLL4979 PROTEIN"/>
    <property type="match status" value="1"/>
</dbReference>
<comment type="caution">
    <text evidence="2">The sequence shown here is derived from an EMBL/GenBank/DDBJ whole genome shotgun (WGS) entry which is preliminary data.</text>
</comment>
<gene>
    <name evidence="1" type="ORF">XD72_0992</name>
    <name evidence="2" type="ORF">XE07_1550</name>
</gene>
<sequence length="233" mass="25194">MELDEMAKTLVETLHLETNPVGVKLIKREEDIPKDMKLIAEPLRYCEMVQAARLRGETTLAKVDMHSCKGGASGLGLMEFPENIASGNLYFSKLNKVVTKEAGSKIVSSFPAQKAGSTVATLVAPLDKMLVKPDVVIFVGKPLQARRVVQAALFHEGGRVDFNTAGIQSFCVDATSSPILKGDVNVSMGCDGAAKNAGLEDDFVVVGIPFDMAEKIAPILAERGKIWDDWMRS</sequence>
<evidence type="ECO:0000313" key="1">
    <source>
        <dbReference type="EMBL" id="KUK44620.1"/>
    </source>
</evidence>